<organism evidence="15 16">
    <name type="scientific">Desulfotruncus arcticus DSM 17038</name>
    <dbReference type="NCBI Taxonomy" id="1121424"/>
    <lineage>
        <taxon>Bacteria</taxon>
        <taxon>Bacillati</taxon>
        <taxon>Bacillota</taxon>
        <taxon>Clostridia</taxon>
        <taxon>Eubacteriales</taxon>
        <taxon>Desulfallaceae</taxon>
        <taxon>Desulfotruncus</taxon>
    </lineage>
</organism>
<evidence type="ECO:0000313" key="16">
    <source>
        <dbReference type="Proteomes" id="UP000199337"/>
    </source>
</evidence>
<evidence type="ECO:0000256" key="5">
    <source>
        <dbReference type="ARBA" id="ARBA00022448"/>
    </source>
</evidence>
<feature type="region of interest" description="Disordered" evidence="13">
    <location>
        <begin position="28"/>
        <end position="53"/>
    </location>
</feature>
<evidence type="ECO:0000256" key="6">
    <source>
        <dbReference type="ARBA" id="ARBA00022475"/>
    </source>
</evidence>
<dbReference type="EMBL" id="FOOX01000010">
    <property type="protein sequence ID" value="SFG82194.1"/>
    <property type="molecule type" value="Genomic_DNA"/>
</dbReference>
<feature type="compositionally biased region" description="Low complexity" evidence="13">
    <location>
        <begin position="31"/>
        <end position="44"/>
    </location>
</feature>
<keyword evidence="6 12" id="KW-1003">Cell membrane</keyword>
<evidence type="ECO:0000256" key="13">
    <source>
        <dbReference type="SAM" id="MobiDB-lite"/>
    </source>
</evidence>
<keyword evidence="7 12" id="KW-0592">Phosphate transport</keyword>
<dbReference type="STRING" id="341036.SAMN05660649_02805"/>
<dbReference type="Proteomes" id="UP000199337">
    <property type="component" value="Unassembled WGS sequence"/>
</dbReference>
<dbReference type="OrthoDB" id="9790048at2"/>
<evidence type="ECO:0000256" key="4">
    <source>
        <dbReference type="ARBA" id="ARBA00011529"/>
    </source>
</evidence>
<dbReference type="Pfam" id="PF12849">
    <property type="entry name" value="PBP_like_2"/>
    <property type="match status" value="1"/>
</dbReference>
<feature type="signal peptide" evidence="12">
    <location>
        <begin position="1"/>
        <end position="21"/>
    </location>
</feature>
<evidence type="ECO:0000256" key="9">
    <source>
        <dbReference type="ARBA" id="ARBA00023136"/>
    </source>
</evidence>
<dbReference type="GO" id="GO:0005886">
    <property type="term" value="C:plasma membrane"/>
    <property type="evidence" value="ECO:0007669"/>
    <property type="project" value="UniProtKB-SubCell"/>
</dbReference>
<comment type="subcellular location">
    <subcellularLocation>
        <location evidence="2 12">Cell membrane</location>
        <topology evidence="2 12">Lipid-anchor</topology>
    </subcellularLocation>
</comment>
<dbReference type="FunFam" id="3.40.190.10:FF:000107">
    <property type="entry name" value="Phosphate ABC transporter, phosphate-binding protein"/>
    <property type="match status" value="1"/>
</dbReference>
<evidence type="ECO:0000256" key="3">
    <source>
        <dbReference type="ARBA" id="ARBA00008725"/>
    </source>
</evidence>
<evidence type="ECO:0000256" key="7">
    <source>
        <dbReference type="ARBA" id="ARBA00022592"/>
    </source>
</evidence>
<dbReference type="CDD" id="cd13653">
    <property type="entry name" value="PBP2_phosphate_like_1"/>
    <property type="match status" value="1"/>
</dbReference>
<dbReference type="NCBIfam" id="TIGR02136">
    <property type="entry name" value="ptsS_2"/>
    <property type="match status" value="1"/>
</dbReference>
<keyword evidence="16" id="KW-1185">Reference proteome</keyword>
<evidence type="ECO:0000256" key="12">
    <source>
        <dbReference type="RuleBase" id="RU367119"/>
    </source>
</evidence>
<evidence type="ECO:0000256" key="1">
    <source>
        <dbReference type="ARBA" id="ARBA00002841"/>
    </source>
</evidence>
<keyword evidence="10 12" id="KW-0564">Palmitate</keyword>
<dbReference type="InterPro" id="IPR011862">
    <property type="entry name" value="Phos-bd"/>
</dbReference>
<evidence type="ECO:0000313" key="15">
    <source>
        <dbReference type="EMBL" id="SFG82194.1"/>
    </source>
</evidence>
<comment type="function">
    <text evidence="1">Part of the ABC transporter complex PstSACB involved in phosphate import.</text>
</comment>
<protein>
    <recommendedName>
        <fullName evidence="12">Phosphate-binding protein</fullName>
    </recommendedName>
</protein>
<accession>A0A1I2UYN0</accession>
<dbReference type="GO" id="GO:0042301">
    <property type="term" value="F:phosphate ion binding"/>
    <property type="evidence" value="ECO:0007669"/>
    <property type="project" value="UniProtKB-UniRule"/>
</dbReference>
<evidence type="ECO:0000256" key="10">
    <source>
        <dbReference type="ARBA" id="ARBA00023139"/>
    </source>
</evidence>
<dbReference type="PANTHER" id="PTHR30570:SF4">
    <property type="entry name" value="PHOSPHATE-BINDING PROTEIN PSTS 1"/>
    <property type="match status" value="1"/>
</dbReference>
<dbReference type="GO" id="GO:0006817">
    <property type="term" value="P:phosphate ion transport"/>
    <property type="evidence" value="ECO:0007669"/>
    <property type="project" value="UniProtKB-UniRule"/>
</dbReference>
<keyword evidence="11 12" id="KW-0449">Lipoprotein</keyword>
<dbReference type="InterPro" id="IPR024370">
    <property type="entry name" value="PBP_domain"/>
</dbReference>
<dbReference type="RefSeq" id="WP_092472008.1">
    <property type="nucleotide sequence ID" value="NZ_FOOX01000010.1"/>
</dbReference>
<comment type="similarity">
    <text evidence="3 12">Belongs to the PstS family.</text>
</comment>
<comment type="subunit">
    <text evidence="4 12">The complex is composed of two ATP-binding proteins (PstB), two transmembrane proteins (PstC and PstA) and a solute-binding protein (PstS).</text>
</comment>
<comment type="function">
    <text evidence="12">Involved in the system for phosphate transport across the cytoplasmic membrane.</text>
</comment>
<evidence type="ECO:0000256" key="2">
    <source>
        <dbReference type="ARBA" id="ARBA00004193"/>
    </source>
</evidence>
<evidence type="ECO:0000256" key="11">
    <source>
        <dbReference type="ARBA" id="ARBA00023288"/>
    </source>
</evidence>
<dbReference type="AlphaFoldDB" id="A0A1I2UYN0"/>
<reference evidence="16" key="1">
    <citation type="submission" date="2016-10" db="EMBL/GenBank/DDBJ databases">
        <authorList>
            <person name="Varghese N."/>
            <person name="Submissions S."/>
        </authorList>
    </citation>
    <scope>NUCLEOTIDE SEQUENCE [LARGE SCALE GENOMIC DNA]</scope>
    <source>
        <strain evidence="16">DSM 17038</strain>
    </source>
</reference>
<keyword evidence="5 12" id="KW-0813">Transport</keyword>
<dbReference type="SUPFAM" id="SSF53850">
    <property type="entry name" value="Periplasmic binding protein-like II"/>
    <property type="match status" value="1"/>
</dbReference>
<dbReference type="PANTHER" id="PTHR30570">
    <property type="entry name" value="PERIPLASMIC PHOSPHATE BINDING COMPONENT OF PHOSPHATE ABC TRANSPORTER"/>
    <property type="match status" value="1"/>
</dbReference>
<gene>
    <name evidence="15" type="ORF">SAMN05660649_02805</name>
</gene>
<evidence type="ECO:0000259" key="14">
    <source>
        <dbReference type="Pfam" id="PF12849"/>
    </source>
</evidence>
<feature type="domain" description="PBP" evidence="14">
    <location>
        <begin position="46"/>
        <end position="279"/>
    </location>
</feature>
<keyword evidence="9" id="KW-0472">Membrane</keyword>
<sequence>MVRRFKVLGLLIGVVLLMAVAAGCGGNTADQQGEQSQGQEQQEQQGGGSTGSITAVGSSALQPLVEEAAKQFMASNPEAQVVVQGGGSGTGLSQVASGASDIGNSDVFAEEKLTPEEASQLVDHKVCVVGMAAVVNPDVKVDNLTQQQLIDIFTGKITNWKDVGGADVKVQLVNRPSSSGTRATFKAYALNGAEEAQGIEQDSSGTVRKIISETPGAIGYLALSYLDGSVTTLKLDGVEPSEENIATGEYPVWAYEHMYTKGEATGLAKDFLDYMLSDEVQKSLVVDLGYIPSTDMKIDRDASGNITNK</sequence>
<feature type="chain" id="PRO_5027165561" description="Phosphate-binding protein" evidence="12">
    <location>
        <begin position="22"/>
        <end position="309"/>
    </location>
</feature>
<keyword evidence="8 12" id="KW-0732">Signal</keyword>
<dbReference type="PROSITE" id="PS51257">
    <property type="entry name" value="PROKAR_LIPOPROTEIN"/>
    <property type="match status" value="1"/>
</dbReference>
<proteinExistence type="inferred from homology"/>
<dbReference type="Gene3D" id="3.40.190.10">
    <property type="entry name" value="Periplasmic binding protein-like II"/>
    <property type="match status" value="2"/>
</dbReference>
<evidence type="ECO:0000256" key="8">
    <source>
        <dbReference type="ARBA" id="ARBA00022729"/>
    </source>
</evidence>
<dbReference type="InterPro" id="IPR050811">
    <property type="entry name" value="Phosphate_ABC_transporter"/>
</dbReference>
<name>A0A1I2UYN0_9FIRM</name>